<protein>
    <submittedName>
        <fullName evidence="1">Uncharacterized protein</fullName>
    </submittedName>
</protein>
<keyword evidence="2" id="KW-1185">Reference proteome</keyword>
<accession>A0A804K5U1</accession>
<evidence type="ECO:0000313" key="2">
    <source>
        <dbReference type="Proteomes" id="UP000012960"/>
    </source>
</evidence>
<proteinExistence type="predicted"/>
<dbReference type="Gramene" id="Ma08_t12400.1">
    <property type="protein sequence ID" value="Ma08_p12400.1"/>
    <property type="gene ID" value="Ma08_g12400"/>
</dbReference>
<organism evidence="1 2">
    <name type="scientific">Musa acuminata subsp. malaccensis</name>
    <name type="common">Wild banana</name>
    <name type="synonym">Musa malaccensis</name>
    <dbReference type="NCBI Taxonomy" id="214687"/>
    <lineage>
        <taxon>Eukaryota</taxon>
        <taxon>Viridiplantae</taxon>
        <taxon>Streptophyta</taxon>
        <taxon>Embryophyta</taxon>
        <taxon>Tracheophyta</taxon>
        <taxon>Spermatophyta</taxon>
        <taxon>Magnoliopsida</taxon>
        <taxon>Liliopsida</taxon>
        <taxon>Zingiberales</taxon>
        <taxon>Musaceae</taxon>
        <taxon>Musa</taxon>
    </lineage>
</organism>
<dbReference type="InParanoid" id="A0A804K5U1"/>
<evidence type="ECO:0000313" key="1">
    <source>
        <dbReference type="EnsemblPlants" id="Ma08_p12400.1"/>
    </source>
</evidence>
<reference evidence="1" key="1">
    <citation type="submission" date="2021-05" db="UniProtKB">
        <authorList>
            <consortium name="EnsemblPlants"/>
        </authorList>
    </citation>
    <scope>IDENTIFICATION</scope>
    <source>
        <strain evidence="1">subsp. malaccensis</strain>
    </source>
</reference>
<sequence length="11" mass="1210">MASGSFSCFHH</sequence>
<dbReference type="EnsemblPlants" id="Ma08_t12400.1">
    <property type="protein sequence ID" value="Ma08_p12400.1"/>
    <property type="gene ID" value="Ma08_g12400"/>
</dbReference>
<name>A0A804K5U1_MUSAM</name>
<dbReference type="Proteomes" id="UP000012960">
    <property type="component" value="Unplaced"/>
</dbReference>